<gene>
    <name evidence="2" type="ORF">IC620_04170</name>
</gene>
<dbReference type="Gene3D" id="1.10.10.10">
    <property type="entry name" value="Winged helix-like DNA-binding domain superfamily/Winged helix DNA-binding domain"/>
    <property type="match status" value="1"/>
</dbReference>
<name>A0A926RWI5_9BACL</name>
<dbReference type="PANTHER" id="PTHR43252">
    <property type="entry name" value="TRANSCRIPTIONAL REGULATOR YQJI"/>
    <property type="match status" value="1"/>
</dbReference>
<sequence length="175" mass="20159">MTKLMVLGFLIRNAMSGYEIQQIANHSGMENWANVLPGSIYHALKKLEQEGLIQIKAHEQVGNRSKAIYQITDKGKETYHQLLLQTASEVNVLFSSTFYTALLFLNDLPDEDARVAISTQQKRLEKSLEEFYHIRKQKERHLPPRGEATFAHMEAQLLSYQKLLQQVRDSLEQNS</sequence>
<dbReference type="AlphaFoldDB" id="A0A926RWI5"/>
<comment type="caution">
    <text evidence="2">The sequence shown here is derived from an EMBL/GenBank/DDBJ whole genome shotgun (WGS) entry which is preliminary data.</text>
</comment>
<dbReference type="SUPFAM" id="SSF46785">
    <property type="entry name" value="Winged helix' DNA-binding domain"/>
    <property type="match status" value="1"/>
</dbReference>
<dbReference type="InterPro" id="IPR036390">
    <property type="entry name" value="WH_DNA-bd_sf"/>
</dbReference>
<protein>
    <submittedName>
        <fullName evidence="2">PadR family transcriptional regulator</fullName>
    </submittedName>
</protein>
<reference evidence="3" key="1">
    <citation type="submission" date="2022-10" db="EMBL/GenBank/DDBJ databases">
        <title>A novel bacterium of genus Hazenella, isolated from South China Sea.</title>
        <authorList>
            <person name="Huang H."/>
            <person name="Mo K."/>
            <person name="Hu Y."/>
        </authorList>
    </citation>
    <scope>NUCLEOTIDE SEQUENCE [LARGE SCALE GENOMIC DNA]</scope>
    <source>
        <strain evidence="3">IB182357</strain>
    </source>
</reference>
<organism evidence="2 3">
    <name type="scientific">Polycladospora coralii</name>
    <dbReference type="NCBI Taxonomy" id="2771432"/>
    <lineage>
        <taxon>Bacteria</taxon>
        <taxon>Bacillati</taxon>
        <taxon>Bacillota</taxon>
        <taxon>Bacilli</taxon>
        <taxon>Bacillales</taxon>
        <taxon>Thermoactinomycetaceae</taxon>
        <taxon>Polycladospora</taxon>
    </lineage>
</organism>
<evidence type="ECO:0000313" key="2">
    <source>
        <dbReference type="EMBL" id="MBD1371551.1"/>
    </source>
</evidence>
<dbReference type="RefSeq" id="WP_191138208.1">
    <property type="nucleotide sequence ID" value="NZ_JACXAG020000001.1"/>
</dbReference>
<proteinExistence type="predicted"/>
<dbReference type="PANTHER" id="PTHR43252:SF2">
    <property type="entry name" value="TRANSCRIPTION REGULATOR, PADR-LIKE FAMILY"/>
    <property type="match status" value="1"/>
</dbReference>
<dbReference type="InterPro" id="IPR005149">
    <property type="entry name" value="Tscrpt_reg_PadR_N"/>
</dbReference>
<dbReference type="Proteomes" id="UP000661691">
    <property type="component" value="Unassembled WGS sequence"/>
</dbReference>
<dbReference type="Pfam" id="PF03551">
    <property type="entry name" value="PadR"/>
    <property type="match status" value="1"/>
</dbReference>
<keyword evidence="3" id="KW-1185">Reference proteome</keyword>
<feature type="domain" description="Transcription regulator PadR N-terminal" evidence="1">
    <location>
        <begin position="6"/>
        <end position="80"/>
    </location>
</feature>
<dbReference type="InterPro" id="IPR036388">
    <property type="entry name" value="WH-like_DNA-bd_sf"/>
</dbReference>
<accession>A0A926RWI5</accession>
<evidence type="ECO:0000259" key="1">
    <source>
        <dbReference type="Pfam" id="PF03551"/>
    </source>
</evidence>
<dbReference type="EMBL" id="JACXAH010000005">
    <property type="protein sequence ID" value="MBD1371551.1"/>
    <property type="molecule type" value="Genomic_DNA"/>
</dbReference>
<evidence type="ECO:0000313" key="3">
    <source>
        <dbReference type="Proteomes" id="UP000661691"/>
    </source>
</evidence>